<accession>A0A1M5F589</accession>
<protein>
    <submittedName>
        <fullName evidence="1">Similar to spore coat protein</fullName>
    </submittedName>
</protein>
<dbReference type="OrthoDB" id="2356617at2"/>
<keyword evidence="2" id="KW-1185">Reference proteome</keyword>
<sequence>MQDNLGVHESLELQEIMSFKSLCLTKASVMKALVTDETLKGLMEQDAMMHTRHLEELKSHLN</sequence>
<keyword evidence="1" id="KW-0946">Virion</keyword>
<dbReference type="Proteomes" id="UP000183988">
    <property type="component" value="Unassembled WGS sequence"/>
</dbReference>
<evidence type="ECO:0000313" key="1">
    <source>
        <dbReference type="EMBL" id="SHF86252.1"/>
    </source>
</evidence>
<proteinExistence type="predicted"/>
<gene>
    <name evidence="1" type="ORF">SAMN05216225_100744</name>
</gene>
<evidence type="ECO:0000313" key="2">
    <source>
        <dbReference type="Proteomes" id="UP000183988"/>
    </source>
</evidence>
<keyword evidence="1" id="KW-0167">Capsid protein</keyword>
<name>A0A1M5F589_9BACI</name>
<dbReference type="RefSeq" id="WP_072888732.1">
    <property type="nucleotide sequence ID" value="NZ_FQVW01000007.1"/>
</dbReference>
<organism evidence="1 2">
    <name type="scientific">Ornithinibacillus halophilus</name>
    <dbReference type="NCBI Taxonomy" id="930117"/>
    <lineage>
        <taxon>Bacteria</taxon>
        <taxon>Bacillati</taxon>
        <taxon>Bacillota</taxon>
        <taxon>Bacilli</taxon>
        <taxon>Bacillales</taxon>
        <taxon>Bacillaceae</taxon>
        <taxon>Ornithinibacillus</taxon>
    </lineage>
</organism>
<reference evidence="1 2" key="1">
    <citation type="submission" date="2016-11" db="EMBL/GenBank/DDBJ databases">
        <authorList>
            <person name="Jaros S."/>
            <person name="Januszkiewicz K."/>
            <person name="Wedrychowicz H."/>
        </authorList>
    </citation>
    <scope>NUCLEOTIDE SEQUENCE [LARGE SCALE GENOMIC DNA]</scope>
    <source>
        <strain evidence="1 2">IBRC-M 10683</strain>
    </source>
</reference>
<dbReference type="STRING" id="930117.SAMN05216225_100744"/>
<dbReference type="EMBL" id="FQVW01000007">
    <property type="protein sequence ID" value="SHF86252.1"/>
    <property type="molecule type" value="Genomic_DNA"/>
</dbReference>
<dbReference type="AlphaFoldDB" id="A0A1M5F589"/>